<dbReference type="PANTHER" id="PTHR13035:SF0">
    <property type="entry name" value="PROTEIN N-TERMINAL GLUTAMINE AMIDOHYDROLASE"/>
    <property type="match status" value="1"/>
</dbReference>
<dbReference type="Proteomes" id="UP000046395">
    <property type="component" value="Unassembled WGS sequence"/>
</dbReference>
<keyword evidence="11" id="KW-1185">Reference proteome</keyword>
<proteinExistence type="inferred from homology"/>
<dbReference type="InterPro" id="IPR037132">
    <property type="entry name" value="N_Gln_amidohydro_ab_roll_sf"/>
</dbReference>
<dbReference type="GO" id="GO:0008418">
    <property type="term" value="F:protein-N-terminal asparagine amidohydrolase activity"/>
    <property type="evidence" value="ECO:0007669"/>
    <property type="project" value="UniProtKB-UniRule"/>
</dbReference>
<evidence type="ECO:0000256" key="5">
    <source>
        <dbReference type="ARBA" id="ARBA00021247"/>
    </source>
</evidence>
<name>A0A5S6QE48_TRIMR</name>
<comment type="function">
    <text evidence="1 9">Mediates the side-chain deamidation of N-terminal glutamine residues to glutamate, an important step in N-end rule pathway of protein degradation. Conversion of the resulting N-terminal glutamine to glutamate renders the protein susceptible to arginylation, polyubiquitination and degradation as specified by the N-end rule. Does not act on substrates with internal or C-terminal glutamine and does not act on non-glutamine residues in any position.</text>
</comment>
<dbReference type="Pfam" id="PF09764">
    <property type="entry name" value="Nt_Gln_amidase"/>
    <property type="match status" value="1"/>
</dbReference>
<keyword evidence="6 9" id="KW-0378">Hydrolase</keyword>
<dbReference type="GO" id="GO:0070773">
    <property type="term" value="F:protein-N-terminal glutamine amidohydrolase activity"/>
    <property type="evidence" value="ECO:0007669"/>
    <property type="project" value="UniProtKB-UniRule"/>
</dbReference>
<dbReference type="STRING" id="70415.A0A5S6QE48"/>
<dbReference type="EC" id="3.5.1.122" evidence="4 9"/>
<organism evidence="11 12">
    <name type="scientific">Trichuris muris</name>
    <name type="common">Mouse whipworm</name>
    <dbReference type="NCBI Taxonomy" id="70415"/>
    <lineage>
        <taxon>Eukaryota</taxon>
        <taxon>Metazoa</taxon>
        <taxon>Ecdysozoa</taxon>
        <taxon>Nematoda</taxon>
        <taxon>Enoplea</taxon>
        <taxon>Dorylaimia</taxon>
        <taxon>Trichinellida</taxon>
        <taxon>Trichuridae</taxon>
        <taxon>Trichuris</taxon>
    </lineage>
</organism>
<evidence type="ECO:0000313" key="11">
    <source>
        <dbReference type="Proteomes" id="UP000046395"/>
    </source>
</evidence>
<feature type="domain" description="Protein N-terminal glutamine amidohydrolase alpha beta roll" evidence="10">
    <location>
        <begin position="21"/>
        <end position="200"/>
    </location>
</feature>
<evidence type="ECO:0000256" key="2">
    <source>
        <dbReference type="ARBA" id="ARBA00008985"/>
    </source>
</evidence>
<reference evidence="12" key="1">
    <citation type="submission" date="2019-12" db="UniProtKB">
        <authorList>
            <consortium name="WormBaseParasite"/>
        </authorList>
    </citation>
    <scope>IDENTIFICATION</scope>
</reference>
<evidence type="ECO:0000313" key="12">
    <source>
        <dbReference type="WBParaSite" id="TMUE_1000005192.1"/>
    </source>
</evidence>
<dbReference type="GO" id="GO:0005634">
    <property type="term" value="C:nucleus"/>
    <property type="evidence" value="ECO:0007669"/>
    <property type="project" value="TreeGrafter"/>
</dbReference>
<evidence type="ECO:0000256" key="4">
    <source>
        <dbReference type="ARBA" id="ARBA00012718"/>
    </source>
</evidence>
<sequence>MSDAPILPNSITIPTRTQCAYCAGYCEENVYLLVAGVRDRCGCSTLSGLVVVFISNPGKSVPIWKQRVGQQECDGLAVWDYHVILIDKTLRHEVMVFDLDTTLSFPCSFDNYVRCALRDDHIVSPQHKRLFHLIPAEFYYHNFASDRSGMRRPDGSWISPPPSWKPIQRNNNVNCMPQLTTLNAVGETQFGKVVDWNGFLLHFSGSAPDQ</sequence>
<comment type="catalytic activity">
    <reaction evidence="8 9">
        <text>N-terminal L-glutaminyl-[protein] + H2O = N-terminal L-glutamyl-[protein] + NH4(+)</text>
        <dbReference type="Rhea" id="RHEA:50680"/>
        <dbReference type="Rhea" id="RHEA-COMP:12668"/>
        <dbReference type="Rhea" id="RHEA-COMP:12777"/>
        <dbReference type="ChEBI" id="CHEBI:15377"/>
        <dbReference type="ChEBI" id="CHEBI:28938"/>
        <dbReference type="ChEBI" id="CHEBI:64721"/>
        <dbReference type="ChEBI" id="CHEBI:64722"/>
        <dbReference type="EC" id="3.5.1.122"/>
    </reaction>
</comment>
<comment type="similarity">
    <text evidence="2 9">Belongs to the NTAQ1 family.</text>
</comment>
<dbReference type="Gene3D" id="3.10.620.10">
    <property type="entry name" value="Protein N-terminal glutamine amidohydrolase, alpha beta roll"/>
    <property type="match status" value="1"/>
</dbReference>
<dbReference type="WBParaSite" id="TMUE_1000005192.1">
    <property type="protein sequence ID" value="TMUE_1000005192.1"/>
    <property type="gene ID" value="WBGene00285224"/>
</dbReference>
<evidence type="ECO:0000256" key="3">
    <source>
        <dbReference type="ARBA" id="ARBA00011245"/>
    </source>
</evidence>
<evidence type="ECO:0000256" key="8">
    <source>
        <dbReference type="ARBA" id="ARBA00048768"/>
    </source>
</evidence>
<accession>A0A5S6QE48</accession>
<evidence type="ECO:0000256" key="7">
    <source>
        <dbReference type="ARBA" id="ARBA00029677"/>
    </source>
</evidence>
<dbReference type="AlphaFoldDB" id="A0A5S6QE48"/>
<dbReference type="GO" id="GO:0005829">
    <property type="term" value="C:cytosol"/>
    <property type="evidence" value="ECO:0007669"/>
    <property type="project" value="TreeGrafter"/>
</dbReference>
<dbReference type="PANTHER" id="PTHR13035">
    <property type="entry name" value="PROTEIN N-TERMINAL GLUTAMINE AMIDOHYDROLASE"/>
    <property type="match status" value="1"/>
</dbReference>
<comment type="subunit">
    <text evidence="3 9">Monomer.</text>
</comment>
<protein>
    <recommendedName>
        <fullName evidence="5 9">Protein N-terminal glutamine amidohydrolase</fullName>
        <ecNumber evidence="4 9">3.5.1.122</ecNumber>
    </recommendedName>
    <alternativeName>
        <fullName evidence="7 9">Protein NH2-terminal glutamine deamidase</fullName>
    </alternativeName>
</protein>
<evidence type="ECO:0000256" key="1">
    <source>
        <dbReference type="ARBA" id="ARBA00003923"/>
    </source>
</evidence>
<evidence type="ECO:0000256" key="6">
    <source>
        <dbReference type="ARBA" id="ARBA00022801"/>
    </source>
</evidence>
<evidence type="ECO:0000259" key="10">
    <source>
        <dbReference type="Pfam" id="PF09764"/>
    </source>
</evidence>
<dbReference type="InterPro" id="IPR039733">
    <property type="entry name" value="NTAQ1"/>
</dbReference>
<evidence type="ECO:0000256" key="9">
    <source>
        <dbReference type="RuleBase" id="RU367082"/>
    </source>
</evidence>
<dbReference type="InterPro" id="IPR023128">
    <property type="entry name" value="Prot_N_Gln_amidohydro_ab_roll"/>
</dbReference>